<evidence type="ECO:0000256" key="1">
    <source>
        <dbReference type="SAM" id="Coils"/>
    </source>
</evidence>
<reference evidence="2 3" key="1">
    <citation type="submission" date="2019-01" db="EMBL/GenBank/DDBJ databases">
        <authorList>
            <person name="Sayadi A."/>
        </authorList>
    </citation>
    <scope>NUCLEOTIDE SEQUENCE [LARGE SCALE GENOMIC DNA]</scope>
</reference>
<accession>A0A653BL10</accession>
<feature type="coiled-coil region" evidence="1">
    <location>
        <begin position="71"/>
        <end position="98"/>
    </location>
</feature>
<dbReference type="OrthoDB" id="188713at2759"/>
<sequence>MLEENSISMYEISYAFTNEFKDEHDEMVSWCQNNLKKINVMHEDSILGKSNRGDIAVEEVPSLSQEGGSVIDNLVSQLKNYENKLAETENNLEELLQINRTHIITQNISADEIVLLDKSSVVSPNIDSINEIDIPALMSNTINVNEGFEINNLNFESMRVEEPIHPKRINHHNGILHRNKDIVLDKLNINGSAAFKNN</sequence>
<protein>
    <submittedName>
        <fullName evidence="2">Uncharacterized protein</fullName>
    </submittedName>
</protein>
<keyword evidence="3" id="KW-1185">Reference proteome</keyword>
<dbReference type="Proteomes" id="UP000410492">
    <property type="component" value="Unassembled WGS sequence"/>
</dbReference>
<organism evidence="2 3">
    <name type="scientific">Callosobruchus maculatus</name>
    <name type="common">Southern cowpea weevil</name>
    <name type="synonym">Pulse bruchid</name>
    <dbReference type="NCBI Taxonomy" id="64391"/>
    <lineage>
        <taxon>Eukaryota</taxon>
        <taxon>Metazoa</taxon>
        <taxon>Ecdysozoa</taxon>
        <taxon>Arthropoda</taxon>
        <taxon>Hexapoda</taxon>
        <taxon>Insecta</taxon>
        <taxon>Pterygota</taxon>
        <taxon>Neoptera</taxon>
        <taxon>Endopterygota</taxon>
        <taxon>Coleoptera</taxon>
        <taxon>Polyphaga</taxon>
        <taxon>Cucujiformia</taxon>
        <taxon>Chrysomeloidea</taxon>
        <taxon>Chrysomelidae</taxon>
        <taxon>Bruchinae</taxon>
        <taxon>Bruchini</taxon>
        <taxon>Callosobruchus</taxon>
    </lineage>
</organism>
<dbReference type="EMBL" id="CAACVG010002264">
    <property type="protein sequence ID" value="VEN36278.1"/>
    <property type="molecule type" value="Genomic_DNA"/>
</dbReference>
<gene>
    <name evidence="2" type="ORF">CALMAC_LOCUS1940</name>
</gene>
<dbReference type="AlphaFoldDB" id="A0A653BL10"/>
<name>A0A653BL10_CALMS</name>
<evidence type="ECO:0000313" key="3">
    <source>
        <dbReference type="Proteomes" id="UP000410492"/>
    </source>
</evidence>
<evidence type="ECO:0000313" key="2">
    <source>
        <dbReference type="EMBL" id="VEN36278.1"/>
    </source>
</evidence>
<keyword evidence="1" id="KW-0175">Coiled coil</keyword>
<proteinExistence type="predicted"/>